<dbReference type="EMBL" id="CP032664">
    <property type="protein sequence ID" value="QQO84041.1"/>
    <property type="molecule type" value="Genomic_DNA"/>
</dbReference>
<dbReference type="InterPro" id="IPR002528">
    <property type="entry name" value="MATE_fam"/>
</dbReference>
<feature type="transmembrane region" description="Helical" evidence="7">
    <location>
        <begin position="234"/>
        <end position="254"/>
    </location>
</feature>
<reference evidence="8" key="1">
    <citation type="submission" date="2018-09" db="EMBL/GenBank/DDBJ databases">
        <title>Genome sequencing and analysis.</title>
        <authorList>
            <person name="Huang Y.-T."/>
        </authorList>
    </citation>
    <scope>NUCLEOTIDE SEQUENCE</scope>
    <source>
        <strain evidence="8">HIDE</strain>
    </source>
</reference>
<accession>A0A7T8ECZ4</accession>
<dbReference type="AlphaFoldDB" id="A0A7T8ECZ4"/>
<dbReference type="InterPro" id="IPR051327">
    <property type="entry name" value="MATE_MepA_subfamily"/>
</dbReference>
<feature type="transmembrane region" description="Helical" evidence="7">
    <location>
        <begin position="274"/>
        <end position="296"/>
    </location>
</feature>
<keyword evidence="4 7" id="KW-1133">Transmembrane helix</keyword>
<feature type="region of interest" description="Disordered" evidence="6">
    <location>
        <begin position="491"/>
        <end position="513"/>
    </location>
</feature>
<keyword evidence="3 7" id="KW-0812">Transmembrane</keyword>
<comment type="subcellular location">
    <subcellularLocation>
        <location evidence="1">Cell membrane</location>
        <topology evidence="1">Multi-pass membrane protein</topology>
    </subcellularLocation>
</comment>
<feature type="transmembrane region" description="Helical" evidence="7">
    <location>
        <begin position="55"/>
        <end position="80"/>
    </location>
</feature>
<evidence type="ECO:0000256" key="7">
    <source>
        <dbReference type="SAM" id="Phobius"/>
    </source>
</evidence>
<feature type="transmembrane region" description="Helical" evidence="7">
    <location>
        <begin position="175"/>
        <end position="195"/>
    </location>
</feature>
<evidence type="ECO:0000313" key="8">
    <source>
        <dbReference type="EMBL" id="QQO84041.1"/>
    </source>
</evidence>
<dbReference type="Pfam" id="PF01554">
    <property type="entry name" value="MatE"/>
    <property type="match status" value="2"/>
</dbReference>
<dbReference type="GO" id="GO:0015297">
    <property type="term" value="F:antiporter activity"/>
    <property type="evidence" value="ECO:0007669"/>
    <property type="project" value="InterPro"/>
</dbReference>
<evidence type="ECO:0000256" key="1">
    <source>
        <dbReference type="ARBA" id="ARBA00004651"/>
    </source>
</evidence>
<evidence type="ECO:0000256" key="5">
    <source>
        <dbReference type="ARBA" id="ARBA00023136"/>
    </source>
</evidence>
<evidence type="ECO:0000256" key="4">
    <source>
        <dbReference type="ARBA" id="ARBA00022989"/>
    </source>
</evidence>
<feature type="transmembrane region" description="Helical" evidence="7">
    <location>
        <begin position="92"/>
        <end position="120"/>
    </location>
</feature>
<dbReference type="PANTHER" id="PTHR43823:SF3">
    <property type="entry name" value="MULTIDRUG EXPORT PROTEIN MEPA"/>
    <property type="match status" value="1"/>
</dbReference>
<evidence type="ECO:0000256" key="3">
    <source>
        <dbReference type="ARBA" id="ARBA00022692"/>
    </source>
</evidence>
<feature type="transmembrane region" description="Helical" evidence="7">
    <location>
        <begin position="308"/>
        <end position="335"/>
    </location>
</feature>
<feature type="transmembrane region" description="Helical" evidence="7">
    <location>
        <begin position="393"/>
        <end position="413"/>
    </location>
</feature>
<protein>
    <submittedName>
        <fullName evidence="8">MATE family efflux transporter</fullName>
    </submittedName>
</protein>
<keyword evidence="5 7" id="KW-0472">Membrane</keyword>
<proteinExistence type="predicted"/>
<feature type="transmembrane region" description="Helical" evidence="7">
    <location>
        <begin position="132"/>
        <end position="155"/>
    </location>
</feature>
<feature type="transmembrane region" description="Helical" evidence="7">
    <location>
        <begin position="207"/>
        <end position="228"/>
    </location>
</feature>
<dbReference type="GO" id="GO:0005886">
    <property type="term" value="C:plasma membrane"/>
    <property type="evidence" value="ECO:0007669"/>
    <property type="project" value="UniProtKB-SubCell"/>
</dbReference>
<organism evidence="8">
    <name type="scientific">Shewanella algae</name>
    <dbReference type="NCBI Taxonomy" id="38313"/>
    <lineage>
        <taxon>Bacteria</taxon>
        <taxon>Pseudomonadati</taxon>
        <taxon>Pseudomonadota</taxon>
        <taxon>Gammaproteobacteria</taxon>
        <taxon>Alteromonadales</taxon>
        <taxon>Shewanellaceae</taxon>
        <taxon>Shewanella</taxon>
    </lineage>
</organism>
<dbReference type="PANTHER" id="PTHR43823">
    <property type="entry name" value="SPORULATION PROTEIN YKVU"/>
    <property type="match status" value="1"/>
</dbReference>
<feature type="transmembrane region" description="Helical" evidence="7">
    <location>
        <begin position="355"/>
        <end position="373"/>
    </location>
</feature>
<feature type="compositionally biased region" description="Low complexity" evidence="6">
    <location>
        <begin position="498"/>
        <end position="508"/>
    </location>
</feature>
<keyword evidence="2" id="KW-1003">Cell membrane</keyword>
<gene>
    <name evidence="8" type="ORF">D7032_12730</name>
</gene>
<evidence type="ECO:0000256" key="2">
    <source>
        <dbReference type="ARBA" id="ARBA00022475"/>
    </source>
</evidence>
<dbReference type="NCBIfam" id="TIGR00797">
    <property type="entry name" value="matE"/>
    <property type="match status" value="1"/>
</dbReference>
<feature type="transmembrane region" description="Helical" evidence="7">
    <location>
        <begin position="450"/>
        <end position="475"/>
    </location>
</feature>
<dbReference type="GO" id="GO:0042910">
    <property type="term" value="F:xenobiotic transmembrane transporter activity"/>
    <property type="evidence" value="ECO:0007669"/>
    <property type="project" value="InterPro"/>
</dbReference>
<feature type="transmembrane region" description="Helical" evidence="7">
    <location>
        <begin position="425"/>
        <end position="444"/>
    </location>
</feature>
<sequence>MLSTVTVVAVNWSHLRKKTRTRVSNNQSSAKTVTQTATQAVTQAKFVEGNILRHILVMSSTAAVGISALFVVDLLDIFFLSMLGELELAAAVGYAGTISFFTTSIGIGLSIALGALVSRAVGARDTEGAKRLLLNAAMVTLLVSSLMAIVVTALIPELLALVGARGHTAELAADYLYILVPSLPVICLAMALGSALRAVGDARLSMLSTLAGGAVNAVFDPIFIFLFAMGIEGAATASVLARLSVLLIAARGVFIKHGLWSRFELASFRGDLRAIFAIAGPAMLTNVATPIGNAVVTRAIADFGDSFVAGWAVVGRLTPVAFGMIFALSGAIGPIIGQNYGARAYDRLSECLTRALQFCIAYVLGMSLLLWLLREPLVLAFDMRGDSAELVRFFCQYMALFFLFNGALFVANASFNNLGKAKYSTAFNVGKATIGTLPFVYLGAELGGVYGVLIGQALGSVLFGVLAVITAYRLVARVAANGRQQGLEADGLDEEELSMASSSPLSSSCTQMGQMTEELEPIASAQATSPQRERS</sequence>
<name>A0A7T8ECZ4_9GAMM</name>
<evidence type="ECO:0000256" key="6">
    <source>
        <dbReference type="SAM" id="MobiDB-lite"/>
    </source>
</evidence>